<accession>A0ABN7WXN4</accession>
<dbReference type="SUPFAM" id="SSF57667">
    <property type="entry name" value="beta-beta-alpha zinc fingers"/>
    <property type="match status" value="1"/>
</dbReference>
<reference evidence="6 7" key="1">
    <citation type="submission" date="2021-06" db="EMBL/GenBank/DDBJ databases">
        <authorList>
            <person name="Kallberg Y."/>
            <person name="Tangrot J."/>
            <person name="Rosling A."/>
        </authorList>
    </citation>
    <scope>NUCLEOTIDE SEQUENCE [LARGE SCALE GENOMIC DNA]</scope>
    <source>
        <strain evidence="6 7">120-4 pot B 10/14</strain>
    </source>
</reference>
<dbReference type="PROSITE" id="PS50808">
    <property type="entry name" value="ZF_BED"/>
    <property type="match status" value="1"/>
</dbReference>
<feature type="non-terminal residue" evidence="6">
    <location>
        <position position="1"/>
    </location>
</feature>
<dbReference type="InterPro" id="IPR003656">
    <property type="entry name" value="Znf_BED"/>
</dbReference>
<evidence type="ECO:0000256" key="1">
    <source>
        <dbReference type="ARBA" id="ARBA00022723"/>
    </source>
</evidence>
<evidence type="ECO:0000256" key="2">
    <source>
        <dbReference type="ARBA" id="ARBA00022771"/>
    </source>
</evidence>
<evidence type="ECO:0000259" key="5">
    <source>
        <dbReference type="PROSITE" id="PS50808"/>
    </source>
</evidence>
<keyword evidence="1" id="KW-0479">Metal-binding</keyword>
<dbReference type="EMBL" id="CAJVQB010071092">
    <property type="protein sequence ID" value="CAG8843048.1"/>
    <property type="molecule type" value="Genomic_DNA"/>
</dbReference>
<name>A0ABN7WXN4_GIGMA</name>
<sequence length="262" mass="30426">NNSTTSEQEEAQLNTKNLNNLSYVWNHFMVLEDKVHAQCQICDRKGKNIKYVFHSTISNMIYHLENKHRIMKKNPIDENIENFFEVAHGKAAHKKQPIIEIAMLTWMIDDCQPLYLLRSPKNTENLRNAQCKLNYQKVYEVLLDVCTYWNSMEQINLTKFGLLYYALSKKTVAPPNDQDEDYYTELLYGELDVTASQSSSTNVHSDDEIVDLAGRVDQALSISHGHVQKHKNTLVNSQQNSDLWFKKRQAIELLVTITNMLE</sequence>
<keyword evidence="3" id="KW-0862">Zinc</keyword>
<keyword evidence="2 4" id="KW-0863">Zinc-finger</keyword>
<keyword evidence="7" id="KW-1185">Reference proteome</keyword>
<dbReference type="InterPro" id="IPR036236">
    <property type="entry name" value="Znf_C2H2_sf"/>
</dbReference>
<dbReference type="Pfam" id="PF02892">
    <property type="entry name" value="zf-BED"/>
    <property type="match status" value="1"/>
</dbReference>
<gene>
    <name evidence="6" type="ORF">GMARGA_LOCUS36326</name>
</gene>
<dbReference type="SMART" id="SM00614">
    <property type="entry name" value="ZnF_BED"/>
    <property type="match status" value="1"/>
</dbReference>
<evidence type="ECO:0000313" key="7">
    <source>
        <dbReference type="Proteomes" id="UP000789901"/>
    </source>
</evidence>
<evidence type="ECO:0000313" key="6">
    <source>
        <dbReference type="EMBL" id="CAG8843048.1"/>
    </source>
</evidence>
<evidence type="ECO:0000256" key="4">
    <source>
        <dbReference type="PROSITE-ProRule" id="PRU00027"/>
    </source>
</evidence>
<proteinExistence type="predicted"/>
<comment type="caution">
    <text evidence="6">The sequence shown here is derived from an EMBL/GenBank/DDBJ whole genome shotgun (WGS) entry which is preliminary data.</text>
</comment>
<feature type="domain" description="BED-type" evidence="5">
    <location>
        <begin position="19"/>
        <end position="75"/>
    </location>
</feature>
<dbReference type="Proteomes" id="UP000789901">
    <property type="component" value="Unassembled WGS sequence"/>
</dbReference>
<organism evidence="6 7">
    <name type="scientific">Gigaspora margarita</name>
    <dbReference type="NCBI Taxonomy" id="4874"/>
    <lineage>
        <taxon>Eukaryota</taxon>
        <taxon>Fungi</taxon>
        <taxon>Fungi incertae sedis</taxon>
        <taxon>Mucoromycota</taxon>
        <taxon>Glomeromycotina</taxon>
        <taxon>Glomeromycetes</taxon>
        <taxon>Diversisporales</taxon>
        <taxon>Gigasporaceae</taxon>
        <taxon>Gigaspora</taxon>
    </lineage>
</organism>
<protein>
    <submittedName>
        <fullName evidence="6">19373_t:CDS:1</fullName>
    </submittedName>
</protein>
<evidence type="ECO:0000256" key="3">
    <source>
        <dbReference type="ARBA" id="ARBA00022833"/>
    </source>
</evidence>